<evidence type="ECO:0000313" key="3">
    <source>
        <dbReference type="Proteomes" id="UP001597469"/>
    </source>
</evidence>
<organism evidence="2 3">
    <name type="scientific">Spirosoma soli</name>
    <dbReference type="NCBI Taxonomy" id="1770529"/>
    <lineage>
        <taxon>Bacteria</taxon>
        <taxon>Pseudomonadati</taxon>
        <taxon>Bacteroidota</taxon>
        <taxon>Cytophagia</taxon>
        <taxon>Cytophagales</taxon>
        <taxon>Cytophagaceae</taxon>
        <taxon>Spirosoma</taxon>
    </lineage>
</organism>
<protein>
    <recommendedName>
        <fullName evidence="4">Neuropeptide-like protein 29</fullName>
    </recommendedName>
</protein>
<feature type="compositionally biased region" description="Gly residues" evidence="1">
    <location>
        <begin position="88"/>
        <end position="105"/>
    </location>
</feature>
<name>A0ABW5MAA3_9BACT</name>
<comment type="caution">
    <text evidence="2">The sequence shown here is derived from an EMBL/GenBank/DDBJ whole genome shotgun (WGS) entry which is preliminary data.</text>
</comment>
<proteinExistence type="predicted"/>
<keyword evidence="3" id="KW-1185">Reference proteome</keyword>
<dbReference type="Proteomes" id="UP001597469">
    <property type="component" value="Unassembled WGS sequence"/>
</dbReference>
<evidence type="ECO:0000256" key="1">
    <source>
        <dbReference type="SAM" id="MobiDB-lite"/>
    </source>
</evidence>
<sequence length="105" mass="11691">MKTIKLMPLLTAALLIVLLASCGPGYVGVNTGPAYGPGYYGPRPYYGYGYRPYPYYRRPPVIVQRRTYIVPRNRYYSRPSYSPNARAGGYGNGAYRGGGRSRGPR</sequence>
<dbReference type="RefSeq" id="WP_381527196.1">
    <property type="nucleotide sequence ID" value="NZ_JBHULN010000023.1"/>
</dbReference>
<dbReference type="EMBL" id="JBHULN010000023">
    <property type="protein sequence ID" value="MFD2573978.1"/>
    <property type="molecule type" value="Genomic_DNA"/>
</dbReference>
<dbReference type="PROSITE" id="PS51257">
    <property type="entry name" value="PROKAR_LIPOPROTEIN"/>
    <property type="match status" value="1"/>
</dbReference>
<gene>
    <name evidence="2" type="ORF">ACFSUS_25300</name>
</gene>
<evidence type="ECO:0008006" key="4">
    <source>
        <dbReference type="Google" id="ProtNLM"/>
    </source>
</evidence>
<evidence type="ECO:0000313" key="2">
    <source>
        <dbReference type="EMBL" id="MFD2573978.1"/>
    </source>
</evidence>
<reference evidence="3" key="1">
    <citation type="journal article" date="2019" name="Int. J. Syst. Evol. Microbiol.">
        <title>The Global Catalogue of Microorganisms (GCM) 10K type strain sequencing project: providing services to taxonomists for standard genome sequencing and annotation.</title>
        <authorList>
            <consortium name="The Broad Institute Genomics Platform"/>
            <consortium name="The Broad Institute Genome Sequencing Center for Infectious Disease"/>
            <person name="Wu L."/>
            <person name="Ma J."/>
        </authorList>
    </citation>
    <scope>NUCLEOTIDE SEQUENCE [LARGE SCALE GENOMIC DNA]</scope>
    <source>
        <strain evidence="3">KCTC 42805</strain>
    </source>
</reference>
<accession>A0ABW5MAA3</accession>
<feature type="region of interest" description="Disordered" evidence="1">
    <location>
        <begin position="76"/>
        <end position="105"/>
    </location>
</feature>